<dbReference type="Ensembl" id="ENSLOCT00000011953.1">
    <property type="protein sequence ID" value="ENSLOCP00000011932.1"/>
    <property type="gene ID" value="ENSLOCG00000009770.1"/>
</dbReference>
<evidence type="ECO:0000256" key="1">
    <source>
        <dbReference type="ARBA" id="ARBA00004613"/>
    </source>
</evidence>
<organism evidence="11 12">
    <name type="scientific">Lepisosteus oculatus</name>
    <name type="common">Spotted gar</name>
    <dbReference type="NCBI Taxonomy" id="7918"/>
    <lineage>
        <taxon>Eukaryota</taxon>
        <taxon>Metazoa</taxon>
        <taxon>Chordata</taxon>
        <taxon>Craniata</taxon>
        <taxon>Vertebrata</taxon>
        <taxon>Euteleostomi</taxon>
        <taxon>Actinopterygii</taxon>
        <taxon>Neopterygii</taxon>
        <taxon>Holostei</taxon>
        <taxon>Semionotiformes</taxon>
        <taxon>Lepisosteidae</taxon>
        <taxon>Lepisosteus</taxon>
    </lineage>
</organism>
<evidence type="ECO:0000259" key="10">
    <source>
        <dbReference type="Pfam" id="PF00079"/>
    </source>
</evidence>
<dbReference type="InterPro" id="IPR023796">
    <property type="entry name" value="Serpin_dom"/>
</dbReference>
<evidence type="ECO:0000256" key="6">
    <source>
        <dbReference type="ARBA" id="ARBA00037352"/>
    </source>
</evidence>
<dbReference type="Bgee" id="ENSLOCG00000009770">
    <property type="expression patterns" value="Expressed in liver and 5 other cell types or tissues"/>
</dbReference>
<evidence type="ECO:0000256" key="7">
    <source>
        <dbReference type="ARBA" id="ARBA00039512"/>
    </source>
</evidence>
<name>W5MU73_LEPOC</name>
<dbReference type="InterPro" id="IPR042178">
    <property type="entry name" value="Serpin_sf_1"/>
</dbReference>
<dbReference type="SUPFAM" id="SSF56574">
    <property type="entry name" value="Serpins"/>
    <property type="match status" value="1"/>
</dbReference>
<dbReference type="Gene3D" id="2.10.310.10">
    <property type="entry name" value="Serpins superfamily"/>
    <property type="match status" value="1"/>
</dbReference>
<dbReference type="AlphaFoldDB" id="W5MU73"/>
<keyword evidence="5" id="KW-0325">Glycoprotein</keyword>
<dbReference type="OMA" id="HENNSIF"/>
<evidence type="ECO:0000256" key="9">
    <source>
        <dbReference type="ARBA" id="ARBA00043177"/>
    </source>
</evidence>
<evidence type="ECO:0000256" key="8">
    <source>
        <dbReference type="ARBA" id="ARBA00042967"/>
    </source>
</evidence>
<dbReference type="FunFam" id="2.10.310.10:FF:000001">
    <property type="entry name" value="Serpin family A member 1"/>
    <property type="match status" value="1"/>
</dbReference>
<evidence type="ECO:0000313" key="11">
    <source>
        <dbReference type="Ensembl" id="ENSLOCP00000011932.1"/>
    </source>
</evidence>
<comment type="function">
    <text evidence="6">Major thyroid hormone transport protein in serum.</text>
</comment>
<accession>W5MU73</accession>
<dbReference type="InParanoid" id="W5MU73"/>
<dbReference type="Pfam" id="PF00079">
    <property type="entry name" value="Serpin"/>
    <property type="match status" value="1"/>
</dbReference>
<proteinExistence type="inferred from homology"/>
<evidence type="ECO:0000313" key="12">
    <source>
        <dbReference type="Proteomes" id="UP000018468"/>
    </source>
</evidence>
<sequence length="88" mass="9637">MGMKDMFGQTANFSGLTKENVYVSKVVHKATLDVDELGTTATGVTGVKLVPFSLPPSLTFNRPFLFIISNHENNSIFFMGKIVNPAEK</sequence>
<evidence type="ECO:0000256" key="2">
    <source>
        <dbReference type="ARBA" id="ARBA00009500"/>
    </source>
</evidence>
<dbReference type="HOGENOM" id="CLU_023330_6_2_1"/>
<evidence type="ECO:0000256" key="4">
    <source>
        <dbReference type="ARBA" id="ARBA00022729"/>
    </source>
</evidence>
<comment type="similarity">
    <text evidence="2">Belongs to the serpin family.</text>
</comment>
<feature type="domain" description="Serpin" evidence="10">
    <location>
        <begin position="1"/>
        <end position="85"/>
    </location>
</feature>
<comment type="subcellular location">
    <subcellularLocation>
        <location evidence="1">Secreted</location>
    </subcellularLocation>
</comment>
<dbReference type="GO" id="GO:0005615">
    <property type="term" value="C:extracellular space"/>
    <property type="evidence" value="ECO:0007669"/>
    <property type="project" value="InterPro"/>
</dbReference>
<dbReference type="PROSITE" id="PS00284">
    <property type="entry name" value="SERPIN"/>
    <property type="match status" value="1"/>
</dbReference>
<dbReference type="EMBL" id="AHAT01002966">
    <property type="status" value="NOT_ANNOTATED_CDS"/>
    <property type="molecule type" value="Genomic_DNA"/>
</dbReference>
<dbReference type="InterPro" id="IPR000215">
    <property type="entry name" value="Serpin_fam"/>
</dbReference>
<dbReference type="GeneTree" id="ENSGT00940000164899"/>
<keyword evidence="4" id="KW-0732">Signal</keyword>
<dbReference type="Gene3D" id="3.30.497.10">
    <property type="entry name" value="Antithrombin, subunit I, domain 2"/>
    <property type="match status" value="1"/>
</dbReference>
<dbReference type="PANTHER" id="PTHR11461:SF375">
    <property type="entry name" value="THYROXINE-BINDING GLOBULIN"/>
    <property type="match status" value="1"/>
</dbReference>
<reference evidence="11" key="3">
    <citation type="submission" date="2025-09" db="UniProtKB">
        <authorList>
            <consortium name="Ensembl"/>
        </authorList>
    </citation>
    <scope>IDENTIFICATION</scope>
</reference>
<reference evidence="11" key="2">
    <citation type="submission" date="2025-08" db="UniProtKB">
        <authorList>
            <consortium name="Ensembl"/>
        </authorList>
    </citation>
    <scope>IDENTIFICATION</scope>
</reference>
<keyword evidence="12" id="KW-1185">Reference proteome</keyword>
<dbReference type="GO" id="GO:0004867">
    <property type="term" value="F:serine-type endopeptidase inhibitor activity"/>
    <property type="evidence" value="ECO:0007669"/>
    <property type="project" value="InterPro"/>
</dbReference>
<reference evidence="12" key="1">
    <citation type="submission" date="2011-12" db="EMBL/GenBank/DDBJ databases">
        <title>The Draft Genome of Lepisosteus oculatus.</title>
        <authorList>
            <consortium name="The Broad Institute Genome Assembly &amp; Analysis Group"/>
            <consortium name="Computational R&amp;D Group"/>
            <consortium name="and Sequencing Platform"/>
            <person name="Di Palma F."/>
            <person name="Alfoldi J."/>
            <person name="Johnson J."/>
            <person name="Berlin A."/>
            <person name="Gnerre S."/>
            <person name="Jaffe D."/>
            <person name="MacCallum I."/>
            <person name="Young S."/>
            <person name="Walker B.J."/>
            <person name="Lander E.S."/>
            <person name="Lindblad-Toh K."/>
        </authorList>
    </citation>
    <scope>NUCLEOTIDE SEQUENCE [LARGE SCALE GENOMIC DNA]</scope>
</reference>
<evidence type="ECO:0000256" key="3">
    <source>
        <dbReference type="ARBA" id="ARBA00022525"/>
    </source>
</evidence>
<dbReference type="eggNOG" id="KOG2392">
    <property type="taxonomic scope" value="Eukaryota"/>
</dbReference>
<keyword evidence="3" id="KW-0964">Secreted</keyword>
<dbReference type="Proteomes" id="UP000018468">
    <property type="component" value="Linkage group LG2"/>
</dbReference>
<dbReference type="PANTHER" id="PTHR11461">
    <property type="entry name" value="SERINE PROTEASE INHIBITOR, SERPIN"/>
    <property type="match status" value="1"/>
</dbReference>
<dbReference type="InterPro" id="IPR023795">
    <property type="entry name" value="Serpin_CS"/>
</dbReference>
<dbReference type="STRING" id="7918.ENSLOCP00000011932"/>
<evidence type="ECO:0000256" key="5">
    <source>
        <dbReference type="ARBA" id="ARBA00023180"/>
    </source>
</evidence>
<dbReference type="InterPro" id="IPR036186">
    <property type="entry name" value="Serpin_sf"/>
</dbReference>
<protein>
    <recommendedName>
        <fullName evidence="7">Thyroxine-binding globulin</fullName>
    </recommendedName>
    <alternativeName>
        <fullName evidence="9">Serpin A7</fullName>
    </alternativeName>
    <alternativeName>
        <fullName evidence="8">T4-binding globulin</fullName>
    </alternativeName>
</protein>